<evidence type="ECO:0000256" key="1">
    <source>
        <dbReference type="SAM" id="MobiDB-lite"/>
    </source>
</evidence>
<name>A0A7S4DAZ9_HETAK</name>
<feature type="region of interest" description="Disordered" evidence="1">
    <location>
        <begin position="86"/>
        <end position="134"/>
    </location>
</feature>
<dbReference type="AlphaFoldDB" id="A0A7S4DAZ9"/>
<sequence>MGALTIPTQHLHFINTSLITSTNIYLTYNRCTVPILITTHPGQKDIGGFSHNSLVAWLVQLIAVNAFPPNRQRFVEDVGAGRACGSGRRRRILGGKEQVARGQQGATPAGRSQRRPRRRQQQSPGRGGCGAGPLTASMMLARKRNCTTTML</sequence>
<organism evidence="2">
    <name type="scientific">Heterosigma akashiwo</name>
    <name type="common">Chromophytic alga</name>
    <name type="synonym">Heterosigma carterae</name>
    <dbReference type="NCBI Taxonomy" id="2829"/>
    <lineage>
        <taxon>Eukaryota</taxon>
        <taxon>Sar</taxon>
        <taxon>Stramenopiles</taxon>
        <taxon>Ochrophyta</taxon>
        <taxon>Raphidophyceae</taxon>
        <taxon>Chattonellales</taxon>
        <taxon>Chattonellaceae</taxon>
        <taxon>Heterosigma</taxon>
    </lineage>
</organism>
<reference evidence="2" key="1">
    <citation type="submission" date="2021-01" db="EMBL/GenBank/DDBJ databases">
        <authorList>
            <person name="Corre E."/>
            <person name="Pelletier E."/>
            <person name="Niang G."/>
            <person name="Scheremetjew M."/>
            <person name="Finn R."/>
            <person name="Kale V."/>
            <person name="Holt S."/>
            <person name="Cochrane G."/>
            <person name="Meng A."/>
            <person name="Brown T."/>
            <person name="Cohen L."/>
        </authorList>
    </citation>
    <scope>NUCLEOTIDE SEQUENCE</scope>
    <source>
        <strain evidence="2">CCMP3107</strain>
    </source>
</reference>
<accession>A0A7S4DAZ9</accession>
<proteinExistence type="predicted"/>
<gene>
    <name evidence="2" type="ORF">HAKA00212_LOCUS17700</name>
</gene>
<dbReference type="EMBL" id="HBIU01038793">
    <property type="protein sequence ID" value="CAE0638915.1"/>
    <property type="molecule type" value="Transcribed_RNA"/>
</dbReference>
<protein>
    <submittedName>
        <fullName evidence="2">Uncharacterized protein</fullName>
    </submittedName>
</protein>
<evidence type="ECO:0000313" key="2">
    <source>
        <dbReference type="EMBL" id="CAE0638915.1"/>
    </source>
</evidence>